<evidence type="ECO:0000256" key="9">
    <source>
        <dbReference type="PROSITE-ProRule" id="PRU10134"/>
    </source>
</evidence>
<evidence type="ECO:0000256" key="1">
    <source>
        <dbReference type="ARBA" id="ARBA00011738"/>
    </source>
</evidence>
<keyword evidence="5 8" id="KW-0658">Purine biosynthesis</keyword>
<dbReference type="Pfam" id="PF00709">
    <property type="entry name" value="Adenylsucc_synt"/>
    <property type="match status" value="1"/>
</dbReference>
<accession>A0A0P7C1L1</accession>
<feature type="binding site" evidence="8">
    <location>
        <begin position="11"/>
        <end position="17"/>
    </location>
    <ligand>
        <name>GTP</name>
        <dbReference type="ChEBI" id="CHEBI:37565"/>
    </ligand>
</feature>
<evidence type="ECO:0000256" key="2">
    <source>
        <dbReference type="ARBA" id="ARBA00022598"/>
    </source>
</evidence>
<dbReference type="CDD" id="cd03108">
    <property type="entry name" value="AdSS"/>
    <property type="match status" value="1"/>
</dbReference>
<evidence type="ECO:0000313" key="12">
    <source>
        <dbReference type="Proteomes" id="UP000050454"/>
    </source>
</evidence>
<evidence type="ECO:0000313" key="11">
    <source>
        <dbReference type="EMBL" id="KPM47211.1"/>
    </source>
</evidence>
<feature type="binding site" evidence="8">
    <location>
        <begin position="298"/>
        <end position="304"/>
    </location>
    <ligand>
        <name>substrate</name>
    </ligand>
</feature>
<comment type="pathway">
    <text evidence="8 10">Purine metabolism; AMP biosynthesis via de novo pathway; AMP from IMP: step 1/2.</text>
</comment>
<dbReference type="GO" id="GO:0046040">
    <property type="term" value="P:IMP metabolic process"/>
    <property type="evidence" value="ECO:0007669"/>
    <property type="project" value="TreeGrafter"/>
</dbReference>
<dbReference type="InterPro" id="IPR042111">
    <property type="entry name" value="Adenylosuccinate_synth_dom3"/>
</dbReference>
<proteinExistence type="inferred from homology"/>
<comment type="similarity">
    <text evidence="8 10">Belongs to the adenylosuccinate synthetase family.</text>
</comment>
<evidence type="ECO:0000256" key="6">
    <source>
        <dbReference type="ARBA" id="ARBA00022842"/>
    </source>
</evidence>
<feature type="active site" description="Proton acceptor" evidence="8">
    <location>
        <position position="12"/>
    </location>
</feature>
<comment type="catalytic activity">
    <reaction evidence="8 10">
        <text>IMP + L-aspartate + GTP = N(6)-(1,2-dicarboxyethyl)-AMP + GDP + phosphate + 2 H(+)</text>
        <dbReference type="Rhea" id="RHEA:15753"/>
        <dbReference type="ChEBI" id="CHEBI:15378"/>
        <dbReference type="ChEBI" id="CHEBI:29991"/>
        <dbReference type="ChEBI" id="CHEBI:37565"/>
        <dbReference type="ChEBI" id="CHEBI:43474"/>
        <dbReference type="ChEBI" id="CHEBI:57567"/>
        <dbReference type="ChEBI" id="CHEBI:58053"/>
        <dbReference type="ChEBI" id="CHEBI:58189"/>
        <dbReference type="EC" id="6.3.4.4"/>
    </reaction>
</comment>
<feature type="binding site" description="in other chain" evidence="8">
    <location>
        <begin position="37"/>
        <end position="40"/>
    </location>
    <ligand>
        <name>IMP</name>
        <dbReference type="ChEBI" id="CHEBI:58053"/>
        <note>ligand shared between dimeric partners</note>
    </ligand>
</feature>
<feature type="binding site" evidence="8">
    <location>
        <position position="304"/>
    </location>
    <ligand>
        <name>GTP</name>
        <dbReference type="ChEBI" id="CHEBI:37565"/>
    </ligand>
</feature>
<organism evidence="11 12">
    <name type="scientific">Jiulongibacter sediminis</name>
    <dbReference type="NCBI Taxonomy" id="1605367"/>
    <lineage>
        <taxon>Bacteria</taxon>
        <taxon>Pseudomonadati</taxon>
        <taxon>Bacteroidota</taxon>
        <taxon>Cytophagia</taxon>
        <taxon>Cytophagales</taxon>
        <taxon>Leadbetterellaceae</taxon>
        <taxon>Jiulongibacter</taxon>
    </lineage>
</organism>
<feature type="binding site" description="in other chain" evidence="8">
    <location>
        <position position="238"/>
    </location>
    <ligand>
        <name>IMP</name>
        <dbReference type="ChEBI" id="CHEBI:58053"/>
        <note>ligand shared between dimeric partners</note>
    </ligand>
</feature>
<dbReference type="GO" id="GO:0004019">
    <property type="term" value="F:adenylosuccinate synthase activity"/>
    <property type="evidence" value="ECO:0007669"/>
    <property type="project" value="UniProtKB-UniRule"/>
</dbReference>
<evidence type="ECO:0000256" key="3">
    <source>
        <dbReference type="ARBA" id="ARBA00022723"/>
    </source>
</evidence>
<feature type="binding site" evidence="8">
    <location>
        <begin position="412"/>
        <end position="414"/>
    </location>
    <ligand>
        <name>GTP</name>
        <dbReference type="ChEBI" id="CHEBI:37565"/>
    </ligand>
</feature>
<comment type="subcellular location">
    <subcellularLocation>
        <location evidence="8">Cytoplasm</location>
    </subcellularLocation>
</comment>
<reference evidence="11 12" key="1">
    <citation type="submission" date="2015-07" db="EMBL/GenBank/DDBJ databases">
        <title>The draft genome sequence of Leadbetterella sp. JN14-9.</title>
        <authorList>
            <person name="Liu Y."/>
            <person name="Du J."/>
            <person name="Shao Z."/>
        </authorList>
    </citation>
    <scope>NUCLEOTIDE SEQUENCE [LARGE SCALE GENOMIC DNA]</scope>
    <source>
        <strain evidence="11 12">JN14-9</strain>
    </source>
</reference>
<dbReference type="GO" id="GO:0000287">
    <property type="term" value="F:magnesium ion binding"/>
    <property type="evidence" value="ECO:0007669"/>
    <property type="project" value="UniProtKB-UniRule"/>
</dbReference>
<dbReference type="GO" id="GO:0005525">
    <property type="term" value="F:GTP binding"/>
    <property type="evidence" value="ECO:0007669"/>
    <property type="project" value="UniProtKB-UniRule"/>
</dbReference>
<keyword evidence="2 8" id="KW-0436">Ligase</keyword>
<dbReference type="RefSeq" id="WP_055149908.1">
    <property type="nucleotide sequence ID" value="NZ_JXSZ01000012.1"/>
</dbReference>
<feature type="binding site" evidence="8">
    <location>
        <begin position="39"/>
        <end position="41"/>
    </location>
    <ligand>
        <name>GTP</name>
        <dbReference type="ChEBI" id="CHEBI:37565"/>
    </ligand>
</feature>
<feature type="binding site" description="in other chain" evidence="8">
    <location>
        <position position="302"/>
    </location>
    <ligand>
        <name>IMP</name>
        <dbReference type="ChEBI" id="CHEBI:58053"/>
        <note>ligand shared between dimeric partners</note>
    </ligand>
</feature>
<dbReference type="EMBL" id="LGTQ01000012">
    <property type="protein sequence ID" value="KPM47211.1"/>
    <property type="molecule type" value="Genomic_DNA"/>
</dbReference>
<dbReference type="HAMAP" id="MF_00011">
    <property type="entry name" value="Adenylosucc_synth"/>
    <property type="match status" value="1"/>
</dbReference>
<evidence type="ECO:0000256" key="4">
    <source>
        <dbReference type="ARBA" id="ARBA00022741"/>
    </source>
</evidence>
<dbReference type="PROSITE" id="PS01266">
    <property type="entry name" value="ADENYLOSUCCIN_SYN_1"/>
    <property type="match status" value="1"/>
</dbReference>
<dbReference type="EC" id="6.3.4.4" evidence="8 10"/>
<gene>
    <name evidence="8" type="primary">purA</name>
    <name evidence="11" type="ORF">AFM12_15525</name>
</gene>
<protein>
    <recommendedName>
        <fullName evidence="8 10">Adenylosuccinate synthetase</fullName>
        <shortName evidence="8">AMPSase</shortName>
        <shortName evidence="8">AdSS</shortName>
        <ecNumber evidence="8 10">6.3.4.4</ecNumber>
    </recommendedName>
    <alternativeName>
        <fullName evidence="8">IMP--aspartate ligase</fullName>
    </alternativeName>
</protein>
<feature type="binding site" evidence="8">
    <location>
        <begin position="330"/>
        <end position="332"/>
    </location>
    <ligand>
        <name>GTP</name>
        <dbReference type="ChEBI" id="CHEBI:37565"/>
    </ligand>
</feature>
<dbReference type="PROSITE" id="PS00513">
    <property type="entry name" value="ADENYLOSUCCIN_SYN_2"/>
    <property type="match status" value="1"/>
</dbReference>
<dbReference type="PANTHER" id="PTHR11846:SF0">
    <property type="entry name" value="ADENYLOSUCCINATE SYNTHETASE"/>
    <property type="match status" value="1"/>
</dbReference>
<feature type="binding site" description="in other chain" evidence="8">
    <location>
        <position position="223"/>
    </location>
    <ligand>
        <name>IMP</name>
        <dbReference type="ChEBI" id="CHEBI:58053"/>
        <note>ligand shared between dimeric partners</note>
    </ligand>
</feature>
<dbReference type="InterPro" id="IPR027417">
    <property type="entry name" value="P-loop_NTPase"/>
</dbReference>
<dbReference type="PATRIC" id="fig|1605367.3.peg.530"/>
<dbReference type="UniPathway" id="UPA00075">
    <property type="reaction ID" value="UER00335"/>
</dbReference>
<keyword evidence="6 8" id="KW-0460">Magnesium</keyword>
<feature type="binding site" description="in other chain" evidence="8">
    <location>
        <begin position="12"/>
        <end position="15"/>
    </location>
    <ligand>
        <name>IMP</name>
        <dbReference type="ChEBI" id="CHEBI:58053"/>
        <note>ligand shared between dimeric partners</note>
    </ligand>
</feature>
<evidence type="ECO:0000256" key="5">
    <source>
        <dbReference type="ARBA" id="ARBA00022755"/>
    </source>
</evidence>
<dbReference type="SUPFAM" id="SSF52540">
    <property type="entry name" value="P-loop containing nucleoside triphosphate hydrolases"/>
    <property type="match status" value="1"/>
</dbReference>
<dbReference type="NCBIfam" id="TIGR00184">
    <property type="entry name" value="purA"/>
    <property type="match status" value="1"/>
</dbReference>
<feature type="active site" evidence="9">
    <location>
        <position position="140"/>
    </location>
</feature>
<keyword evidence="8" id="KW-0963">Cytoplasm</keyword>
<comment type="caution">
    <text evidence="11">The sequence shown here is derived from an EMBL/GenBank/DDBJ whole genome shotgun (WGS) entry which is preliminary data.</text>
</comment>
<dbReference type="InterPro" id="IPR042109">
    <property type="entry name" value="Adenylosuccinate_synth_dom1"/>
</dbReference>
<evidence type="ECO:0000256" key="7">
    <source>
        <dbReference type="ARBA" id="ARBA00023134"/>
    </source>
</evidence>
<keyword evidence="7 8" id="KW-0342">GTP-binding</keyword>
<dbReference type="Gene3D" id="3.40.440.10">
    <property type="entry name" value="Adenylosuccinate Synthetase, subunit A, domain 1"/>
    <property type="match status" value="1"/>
</dbReference>
<feature type="binding site" description="in other chain" evidence="8">
    <location>
        <position position="129"/>
    </location>
    <ligand>
        <name>IMP</name>
        <dbReference type="ChEBI" id="CHEBI:58053"/>
        <note>ligand shared between dimeric partners</note>
    </ligand>
</feature>
<dbReference type="FunFam" id="3.90.170.10:FF:000001">
    <property type="entry name" value="Adenylosuccinate synthetase"/>
    <property type="match status" value="1"/>
</dbReference>
<dbReference type="InterPro" id="IPR033128">
    <property type="entry name" value="Adenylosuccin_syn_Lys_AS"/>
</dbReference>
<keyword evidence="12" id="KW-1185">Reference proteome</keyword>
<keyword evidence="4 8" id="KW-0547">Nucleotide-binding</keyword>
<feature type="binding site" evidence="8">
    <location>
        <position position="39"/>
    </location>
    <ligand>
        <name>Mg(2+)</name>
        <dbReference type="ChEBI" id="CHEBI:18420"/>
    </ligand>
</feature>
<dbReference type="STRING" id="1605367.AFM12_15525"/>
<evidence type="ECO:0000256" key="10">
    <source>
        <dbReference type="RuleBase" id="RU000520"/>
    </source>
</evidence>
<dbReference type="InterPro" id="IPR042110">
    <property type="entry name" value="Adenylosuccinate_synth_dom2"/>
</dbReference>
<name>A0A0P7C1L1_9BACT</name>
<dbReference type="InterPro" id="IPR001114">
    <property type="entry name" value="Adenylosuccinate_synthetase"/>
</dbReference>
<dbReference type="GO" id="GO:0005737">
    <property type="term" value="C:cytoplasm"/>
    <property type="evidence" value="ECO:0007669"/>
    <property type="project" value="UniProtKB-SubCell"/>
</dbReference>
<dbReference type="AlphaFoldDB" id="A0A0P7C1L1"/>
<comment type="subunit">
    <text evidence="1 8">Homodimer.</text>
</comment>
<keyword evidence="3 8" id="KW-0479">Metal-binding</keyword>
<dbReference type="OrthoDB" id="9807553at2"/>
<dbReference type="Gene3D" id="3.90.170.10">
    <property type="entry name" value="Adenylosuccinate Synthetase, subunit A, domain 3"/>
    <property type="match status" value="1"/>
</dbReference>
<feature type="binding site" evidence="8">
    <location>
        <position position="12"/>
    </location>
    <ligand>
        <name>Mg(2+)</name>
        <dbReference type="ChEBI" id="CHEBI:18420"/>
    </ligand>
</feature>
<dbReference type="GO" id="GO:0044208">
    <property type="term" value="P:'de novo' AMP biosynthetic process"/>
    <property type="evidence" value="ECO:0007669"/>
    <property type="project" value="UniProtKB-UniRule"/>
</dbReference>
<dbReference type="InterPro" id="IPR018220">
    <property type="entry name" value="Adenylosuccin_syn_GTP-bd"/>
</dbReference>
<feature type="binding site" evidence="8">
    <location>
        <position position="143"/>
    </location>
    <ligand>
        <name>IMP</name>
        <dbReference type="ChEBI" id="CHEBI:58053"/>
        <note>ligand shared between dimeric partners</note>
    </ligand>
</feature>
<dbReference type="NCBIfam" id="NF002223">
    <property type="entry name" value="PRK01117.1"/>
    <property type="match status" value="1"/>
</dbReference>
<evidence type="ECO:0000256" key="8">
    <source>
        <dbReference type="HAMAP-Rule" id="MF_00011"/>
    </source>
</evidence>
<comment type="cofactor">
    <cofactor evidence="8">
        <name>Mg(2+)</name>
        <dbReference type="ChEBI" id="CHEBI:18420"/>
    </cofactor>
    <text evidence="8">Binds 1 Mg(2+) ion per subunit.</text>
</comment>
<dbReference type="PANTHER" id="PTHR11846">
    <property type="entry name" value="ADENYLOSUCCINATE SYNTHETASE"/>
    <property type="match status" value="1"/>
</dbReference>
<comment type="function">
    <text evidence="8">Plays an important role in the de novo pathway of purine nucleotide biosynthesis. Catalyzes the first committed step in the biosynthesis of AMP from IMP.</text>
</comment>
<dbReference type="Proteomes" id="UP000050454">
    <property type="component" value="Unassembled WGS sequence"/>
</dbReference>
<dbReference type="SMART" id="SM00788">
    <property type="entry name" value="Adenylsucc_synt"/>
    <property type="match status" value="1"/>
</dbReference>
<dbReference type="Gene3D" id="1.10.300.10">
    <property type="entry name" value="Adenylosuccinate Synthetase, subunit A, domain 2"/>
    <property type="match status" value="1"/>
</dbReference>
<feature type="active site" description="Proton donor" evidence="8">
    <location>
        <position position="40"/>
    </location>
</feature>
<sequence>MVDILLGLQWGDEGKGKIVDVLAPQYKVVARFQGGPNAGHTLEFDGLKHVLHQIPSGVFRKDCLNVIGNGVVLDPVIFKKEVDSLTEKFKMDLTQNLVVSTKTAIIIPTHRMMDAAQEKAKGDDKIGSTLKGIGPTYTDKVSRHGLRLGDILSDNFKKKYEAVKGRHLQWLSYLDFEPEGLEELEKEFFAACEFLKQFELTETEYLVNEELENGNRILAEGAQGSLLDIDFGSYPFVTSSSTTAAGVCSGLGVAPGKIGEVYGIFKAYCTRVGSGPFPTELFDADGEAMRKEGNEFGSTTGRPRRCGWLDLPALKYTVMLNGVTQLVMMKADVLNIFENIEVCIGYKLPDGTVTEQMPYDLCDTKAEPIYTTLKGWNTSLEGITDYEALPQELKDYVTYIEEAVGVPVKFVSTSPDRTATIAR</sequence>